<accession>F9WE23</accession>
<sequence>MRSRPSTDSFVEYVCSTHSENEAGIPYLVVGQNLYAQLWVLSHNHFGQPPPAQSFQLLQLRSTVPHTFYGVFYVYARGASRRVKDADTRTRISTLIAPHACIGPSPHSSPLIVAVRRSTINCTAKTVMVRTRLQPNLQSISFQRENAAAMNRIFASPAYEFFSPC</sequence>
<dbReference type="AlphaFoldDB" id="F9WE23"/>
<evidence type="ECO:0000313" key="2">
    <source>
        <dbReference type="Proteomes" id="UP000000702"/>
    </source>
</evidence>
<organism evidence="1 2">
    <name type="scientific">Trypanosoma congolense (strain IL3000)</name>
    <dbReference type="NCBI Taxonomy" id="1068625"/>
    <lineage>
        <taxon>Eukaryota</taxon>
        <taxon>Discoba</taxon>
        <taxon>Euglenozoa</taxon>
        <taxon>Kinetoplastea</taxon>
        <taxon>Metakinetoplastina</taxon>
        <taxon>Trypanosomatida</taxon>
        <taxon>Trypanosomatidae</taxon>
        <taxon>Trypanosoma</taxon>
        <taxon>Nannomonas</taxon>
    </lineage>
</organism>
<reference evidence="1 2" key="2">
    <citation type="journal article" date="2012" name="Proc. Natl. Acad. Sci. U.S.A.">
        <title>Antigenic diversity is generated by distinct evolutionary mechanisms in African trypanosome species.</title>
        <authorList>
            <person name="Jackson A.P."/>
            <person name="Berry A."/>
            <person name="Aslett M."/>
            <person name="Allison H.C."/>
            <person name="Burton P."/>
            <person name="Vavrova-Anderson J."/>
            <person name="Brown R."/>
            <person name="Browne H."/>
            <person name="Corton N."/>
            <person name="Hauser H."/>
            <person name="Gamble J."/>
            <person name="Gilderthorp R."/>
            <person name="Marcello L."/>
            <person name="McQuillan J."/>
            <person name="Otto T.D."/>
            <person name="Quail M.A."/>
            <person name="Sanders M.J."/>
            <person name="van Tonder A."/>
            <person name="Ginger M.L."/>
            <person name="Field M.C."/>
            <person name="Barry J.D."/>
            <person name="Hertz-Fowler C."/>
            <person name="Berriman M."/>
        </authorList>
    </citation>
    <scope>NUCLEOTIDE SEQUENCE [LARGE SCALE GENOMIC DNA]</scope>
    <source>
        <strain evidence="1 2">IL3000</strain>
    </source>
</reference>
<reference evidence="2" key="1">
    <citation type="submission" date="2011-07" db="EMBL/GenBank/DDBJ databases">
        <title>Divergent evolution of antigenic variation in African trypanosomes.</title>
        <authorList>
            <person name="Jackson A.P."/>
            <person name="Berry A."/>
            <person name="Allison H.C."/>
            <person name="Burton P."/>
            <person name="Anderson J."/>
            <person name="Aslett M."/>
            <person name="Brown R."/>
            <person name="Corton N."/>
            <person name="Harris D."/>
            <person name="Hauser H."/>
            <person name="Gamble J."/>
            <person name="Gilderthorp R."/>
            <person name="McQuillan J."/>
            <person name="Quail M.A."/>
            <person name="Sanders M."/>
            <person name="Van Tonder A."/>
            <person name="Ginger M.L."/>
            <person name="Donelson J.E."/>
            <person name="Field M.C."/>
            <person name="Barry J.D."/>
            <person name="Berriman M."/>
            <person name="Hertz-Fowler C."/>
        </authorList>
    </citation>
    <scope>NUCLEOTIDE SEQUENCE [LARGE SCALE GENOMIC DNA]</scope>
    <source>
        <strain evidence="2">IL3000</strain>
    </source>
</reference>
<dbReference type="Proteomes" id="UP000000702">
    <property type="component" value="Unassembled WGS sequence"/>
</dbReference>
<keyword evidence="2" id="KW-1185">Reference proteome</keyword>
<dbReference type="EMBL" id="CAEQ01001942">
    <property type="protein sequence ID" value="CCD15529.1"/>
    <property type="molecule type" value="Genomic_DNA"/>
</dbReference>
<name>F9WE23_TRYCI</name>
<comment type="caution">
    <text evidence="1">The sequence shown here is derived from an EMBL/GenBank/DDBJ whole genome shotgun (WGS) entry which is preliminary data.</text>
</comment>
<gene>
    <name evidence="1" type="ORF">TCIL3000_0_60350</name>
</gene>
<proteinExistence type="predicted"/>
<dbReference type="VEuPathDB" id="TriTrypDB:TcIL3000_0_60350"/>
<evidence type="ECO:0000313" key="1">
    <source>
        <dbReference type="EMBL" id="CCD15529.1"/>
    </source>
</evidence>
<protein>
    <submittedName>
        <fullName evidence="1">WGS project CAEQ00000000 data, annotated contig 2430</fullName>
    </submittedName>
</protein>